<evidence type="ECO:0000256" key="8">
    <source>
        <dbReference type="ARBA" id="ARBA00022824"/>
    </source>
</evidence>
<keyword evidence="8" id="KW-0256">Endoplasmic reticulum</keyword>
<feature type="region of interest" description="Disordered" evidence="16">
    <location>
        <begin position="561"/>
        <end position="581"/>
    </location>
</feature>
<evidence type="ECO:0000256" key="7">
    <source>
        <dbReference type="ARBA" id="ARBA00022729"/>
    </source>
</evidence>
<keyword evidence="10" id="KW-0249">Electron transport</keyword>
<reference evidence="17" key="1">
    <citation type="journal article" date="2020" name="Fungal Divers.">
        <title>Resolving the Mortierellaceae phylogeny through synthesis of multi-gene phylogenetics and phylogenomics.</title>
        <authorList>
            <person name="Vandepol N."/>
            <person name="Liber J."/>
            <person name="Desiro A."/>
            <person name="Na H."/>
            <person name="Kennedy M."/>
            <person name="Barry K."/>
            <person name="Grigoriev I.V."/>
            <person name="Miller A.N."/>
            <person name="O'Donnell K."/>
            <person name="Stajich J.E."/>
            <person name="Bonito G."/>
        </authorList>
    </citation>
    <scope>NUCLEOTIDE SEQUENCE</scope>
    <source>
        <strain evidence="17">CK1249</strain>
    </source>
</reference>
<evidence type="ECO:0000256" key="6">
    <source>
        <dbReference type="ARBA" id="ARBA00022630"/>
    </source>
</evidence>
<keyword evidence="13" id="KW-1015">Disulfide bond</keyword>
<keyword evidence="7" id="KW-0732">Signal</keyword>
<evidence type="ECO:0000256" key="4">
    <source>
        <dbReference type="ARBA" id="ARBA00011802"/>
    </source>
</evidence>
<keyword evidence="18" id="KW-1185">Reference proteome</keyword>
<evidence type="ECO:0000256" key="16">
    <source>
        <dbReference type="SAM" id="MobiDB-lite"/>
    </source>
</evidence>
<dbReference type="EMBL" id="JAAAHY010000094">
    <property type="protein sequence ID" value="KAF9967203.1"/>
    <property type="molecule type" value="Genomic_DNA"/>
</dbReference>
<evidence type="ECO:0000313" key="18">
    <source>
        <dbReference type="Proteomes" id="UP000738359"/>
    </source>
</evidence>
<dbReference type="Proteomes" id="UP000738359">
    <property type="component" value="Unassembled WGS sequence"/>
</dbReference>
<evidence type="ECO:0000256" key="12">
    <source>
        <dbReference type="ARBA" id="ARBA00023136"/>
    </source>
</evidence>
<dbReference type="InterPro" id="IPR037192">
    <property type="entry name" value="ERO1-like_sf"/>
</dbReference>
<feature type="compositionally biased region" description="Polar residues" evidence="16">
    <location>
        <begin position="468"/>
        <end position="483"/>
    </location>
</feature>
<evidence type="ECO:0000256" key="11">
    <source>
        <dbReference type="ARBA" id="ARBA00023002"/>
    </source>
</evidence>
<dbReference type="AlphaFoldDB" id="A0A9P6M5I5"/>
<evidence type="ECO:0000256" key="5">
    <source>
        <dbReference type="ARBA" id="ARBA00022448"/>
    </source>
</evidence>
<dbReference type="PANTHER" id="PTHR12613">
    <property type="entry name" value="ERO1-RELATED"/>
    <property type="match status" value="1"/>
</dbReference>
<comment type="subcellular location">
    <subcellularLocation>
        <location evidence="2">Endoplasmic reticulum membrane</location>
        <topology evidence="2">Peripheral membrane protein</topology>
        <orientation evidence="2">Lumenal side</orientation>
    </subcellularLocation>
</comment>
<comment type="cofactor">
    <cofactor evidence="1">
        <name>FAD</name>
        <dbReference type="ChEBI" id="CHEBI:57692"/>
    </cofactor>
</comment>
<dbReference type="SUPFAM" id="SSF110019">
    <property type="entry name" value="ERO1-like"/>
    <property type="match status" value="1"/>
</dbReference>
<dbReference type="GO" id="GO:0071949">
    <property type="term" value="F:FAD binding"/>
    <property type="evidence" value="ECO:0007669"/>
    <property type="project" value="InterPro"/>
</dbReference>
<keyword evidence="14" id="KW-0325">Glycoprotein</keyword>
<dbReference type="PANTHER" id="PTHR12613:SF0">
    <property type="entry name" value="ERO1-LIKE PROTEIN"/>
    <property type="match status" value="1"/>
</dbReference>
<feature type="region of interest" description="Disordered" evidence="16">
    <location>
        <begin position="175"/>
        <end position="208"/>
    </location>
</feature>
<comment type="subunit">
    <text evidence="4">May function both as a monomer and a homodimer.</text>
</comment>
<evidence type="ECO:0000256" key="1">
    <source>
        <dbReference type="ARBA" id="ARBA00001974"/>
    </source>
</evidence>
<accession>A0A9P6M5I5</accession>
<proteinExistence type="inferred from homology"/>
<evidence type="ECO:0000256" key="15">
    <source>
        <dbReference type="ARBA" id="ARBA00023284"/>
    </source>
</evidence>
<evidence type="ECO:0000256" key="3">
    <source>
        <dbReference type="ARBA" id="ARBA00008277"/>
    </source>
</evidence>
<dbReference type="InterPro" id="IPR007266">
    <property type="entry name" value="Ero1"/>
</dbReference>
<keyword evidence="9" id="KW-0274">FAD</keyword>
<evidence type="ECO:0000256" key="14">
    <source>
        <dbReference type="ARBA" id="ARBA00023180"/>
    </source>
</evidence>
<evidence type="ECO:0000256" key="2">
    <source>
        <dbReference type="ARBA" id="ARBA00004367"/>
    </source>
</evidence>
<comment type="similarity">
    <text evidence="3">Belongs to the EROs family.</text>
</comment>
<evidence type="ECO:0000256" key="13">
    <source>
        <dbReference type="ARBA" id="ARBA00023157"/>
    </source>
</evidence>
<keyword evidence="6" id="KW-0285">Flavoprotein</keyword>
<dbReference type="GO" id="GO:0005789">
    <property type="term" value="C:endoplasmic reticulum membrane"/>
    <property type="evidence" value="ECO:0007669"/>
    <property type="project" value="UniProtKB-SubCell"/>
</dbReference>
<dbReference type="GO" id="GO:0016972">
    <property type="term" value="F:thiol oxidase activity"/>
    <property type="evidence" value="ECO:0007669"/>
    <property type="project" value="InterPro"/>
</dbReference>
<keyword evidence="12" id="KW-0472">Membrane</keyword>
<name>A0A9P6M5I5_MORAP</name>
<gene>
    <name evidence="17" type="ORF">BGZ70_010420</name>
</gene>
<sequence length="617" mass="69646">MQIENSLCDYDAVEDVNLDMRRQLHGLVRQKYFKFYKLHLYGSCPYWTENHLCTNKDCGVAVIDESFQPFKSCQLKDQDFCQVDDEAHSEGVYVDLMENPERFTGYSGPSAAKVWDAIYNENCFNVAQQMQLASDCEQCSLDREADAEALVEKLESAARIGISLAQKPVGAAAAVAADQQQQQHQHQQQQSLRSESSSSGRMSSIPRNSLMASGIQDEEICLEKRVFYRMISGLHASISIHICDEYFNQTTGVWGPNLDCFVSRVGAHPDRLENIYFDYAMLVRAVTKLSGYLKNYEFCTGNPEEDAQVKSMVDRLIETASKSPAHFDEKAMFVGPGAQALKQEFRDHFRNITKIMDCVGCEKCRLWGKVQTSGLGTALKVLFSYNDEHLNPVKNPNLLQRTEIVALFNTLNRFSESVESIGRFRTLYMEQHRPSTPLAPKQQHQQKQQQQQQQQRQQQQPIAPGPGLSSSNGANTKRVSQEGSAVVPDVAAVLKETSVNTESSTTTTTAATAGTKRPWTEWTQVGWARVQALVSETLIRLYRQPMRVFFYGEERQVTASPSATTTTTATTKQSKMSSWGQERITNKNREGSLFRILPRTMALKVRSKFMQTNKEED</sequence>
<feature type="compositionally biased region" description="Low complexity" evidence="16">
    <location>
        <begin position="561"/>
        <end position="571"/>
    </location>
</feature>
<keyword evidence="15" id="KW-0676">Redox-active center</keyword>
<dbReference type="GO" id="GO:0034975">
    <property type="term" value="P:protein folding in endoplasmic reticulum"/>
    <property type="evidence" value="ECO:0007669"/>
    <property type="project" value="InterPro"/>
</dbReference>
<keyword evidence="11" id="KW-0560">Oxidoreductase</keyword>
<evidence type="ECO:0000256" key="9">
    <source>
        <dbReference type="ARBA" id="ARBA00022827"/>
    </source>
</evidence>
<evidence type="ECO:0000256" key="10">
    <source>
        <dbReference type="ARBA" id="ARBA00022982"/>
    </source>
</evidence>
<comment type="caution">
    <text evidence="17">The sequence shown here is derived from an EMBL/GenBank/DDBJ whole genome shotgun (WGS) entry which is preliminary data.</text>
</comment>
<feature type="region of interest" description="Disordered" evidence="16">
    <location>
        <begin position="433"/>
        <end position="484"/>
    </location>
</feature>
<dbReference type="OrthoDB" id="269384at2759"/>
<dbReference type="Pfam" id="PF04137">
    <property type="entry name" value="ERO1"/>
    <property type="match status" value="2"/>
</dbReference>
<evidence type="ECO:0008006" key="19">
    <source>
        <dbReference type="Google" id="ProtNLM"/>
    </source>
</evidence>
<feature type="compositionally biased region" description="Low complexity" evidence="16">
    <location>
        <begin position="442"/>
        <end position="460"/>
    </location>
</feature>
<dbReference type="GO" id="GO:0015035">
    <property type="term" value="F:protein-disulfide reductase activity"/>
    <property type="evidence" value="ECO:0007669"/>
    <property type="project" value="InterPro"/>
</dbReference>
<protein>
    <recommendedName>
        <fullName evidence="19">Endoplasmic oxidoreductin-1</fullName>
    </recommendedName>
</protein>
<evidence type="ECO:0000313" key="17">
    <source>
        <dbReference type="EMBL" id="KAF9967203.1"/>
    </source>
</evidence>
<organism evidence="17 18">
    <name type="scientific">Mortierella alpina</name>
    <name type="common">Oleaginous fungus</name>
    <name type="synonym">Mortierella renispora</name>
    <dbReference type="NCBI Taxonomy" id="64518"/>
    <lineage>
        <taxon>Eukaryota</taxon>
        <taxon>Fungi</taxon>
        <taxon>Fungi incertae sedis</taxon>
        <taxon>Mucoromycota</taxon>
        <taxon>Mortierellomycotina</taxon>
        <taxon>Mortierellomycetes</taxon>
        <taxon>Mortierellales</taxon>
        <taxon>Mortierellaceae</taxon>
        <taxon>Mortierella</taxon>
    </lineage>
</organism>
<keyword evidence="5" id="KW-0813">Transport</keyword>